<comment type="caution">
    <text evidence="4">The sequence shown here is derived from an EMBL/GenBank/DDBJ whole genome shotgun (WGS) entry which is preliminary data.</text>
</comment>
<dbReference type="InterPro" id="IPR036271">
    <property type="entry name" value="Tet_transcr_reg_TetR-rel_C_sf"/>
</dbReference>
<dbReference type="Pfam" id="PF17920">
    <property type="entry name" value="TetR_C_16"/>
    <property type="match status" value="1"/>
</dbReference>
<dbReference type="Gene3D" id="1.10.357.10">
    <property type="entry name" value="Tetracycline Repressor, domain 2"/>
    <property type="match status" value="1"/>
</dbReference>
<evidence type="ECO:0000313" key="4">
    <source>
        <dbReference type="EMBL" id="MCT2590067.1"/>
    </source>
</evidence>
<protein>
    <submittedName>
        <fullName evidence="4">TetR family transcriptional regulator</fullName>
    </submittedName>
</protein>
<dbReference type="PANTHER" id="PTHR30055:SF235">
    <property type="entry name" value="TRANSCRIPTIONAL REGULATORY PROTEIN"/>
    <property type="match status" value="1"/>
</dbReference>
<evidence type="ECO:0000256" key="1">
    <source>
        <dbReference type="ARBA" id="ARBA00023125"/>
    </source>
</evidence>
<feature type="domain" description="HTH tetR-type" evidence="3">
    <location>
        <begin position="9"/>
        <end position="69"/>
    </location>
</feature>
<keyword evidence="5" id="KW-1185">Reference proteome</keyword>
<name>A0ABT2JQ99_9ACTN</name>
<dbReference type="PROSITE" id="PS50977">
    <property type="entry name" value="HTH_TETR_2"/>
    <property type="match status" value="1"/>
</dbReference>
<dbReference type="InterPro" id="IPR009057">
    <property type="entry name" value="Homeodomain-like_sf"/>
</dbReference>
<proteinExistence type="predicted"/>
<evidence type="ECO:0000313" key="5">
    <source>
        <dbReference type="Proteomes" id="UP001156389"/>
    </source>
</evidence>
<dbReference type="SUPFAM" id="SSF46689">
    <property type="entry name" value="Homeodomain-like"/>
    <property type="match status" value="1"/>
</dbReference>
<sequence length="209" mass="22393">MAARVAGEPAAPERILSSARTEFAARGYDKASIRAIARGAEVDPALVHHYFGTKEQVFEKAVETAFSPAVAARDQALAVDLDQVGETMTRFIFRVWGNAVTREPLLAIVRSAVNNETAAAIFRRLVTRQLLSVLAGRLTAPDAELRVELAVAQLVGTAMLRYVIKVEPLASTDAEVLIARLAPVVQHHLTGADLGIAGAGRELTGTDRD</sequence>
<accession>A0ABT2JQ99</accession>
<dbReference type="InterPro" id="IPR001647">
    <property type="entry name" value="HTH_TetR"/>
</dbReference>
<gene>
    <name evidence="4" type="ORF">LHJ74_09105</name>
</gene>
<dbReference type="PRINTS" id="PR00455">
    <property type="entry name" value="HTHTETR"/>
</dbReference>
<dbReference type="Gene3D" id="1.10.10.60">
    <property type="entry name" value="Homeodomain-like"/>
    <property type="match status" value="1"/>
</dbReference>
<feature type="DNA-binding region" description="H-T-H motif" evidence="2">
    <location>
        <begin position="32"/>
        <end position="51"/>
    </location>
</feature>
<dbReference type="Proteomes" id="UP001156389">
    <property type="component" value="Unassembled WGS sequence"/>
</dbReference>
<evidence type="ECO:0000256" key="2">
    <source>
        <dbReference type="PROSITE-ProRule" id="PRU00335"/>
    </source>
</evidence>
<reference evidence="4 5" key="1">
    <citation type="submission" date="2021-10" db="EMBL/GenBank/DDBJ databases">
        <title>Streptomyces gossypii sp. nov., isolated from soil collected from cotton field.</title>
        <authorList>
            <person name="Ge X."/>
            <person name="Chen X."/>
            <person name="Liu W."/>
        </authorList>
    </citation>
    <scope>NUCLEOTIDE SEQUENCE [LARGE SCALE GENOMIC DNA]</scope>
    <source>
        <strain evidence="4 5">N2-109</strain>
    </source>
</reference>
<keyword evidence="1 2" id="KW-0238">DNA-binding</keyword>
<dbReference type="PANTHER" id="PTHR30055">
    <property type="entry name" value="HTH-TYPE TRANSCRIPTIONAL REGULATOR RUTR"/>
    <property type="match status" value="1"/>
</dbReference>
<organism evidence="4 5">
    <name type="scientific">Streptomyces gossypii</name>
    <dbReference type="NCBI Taxonomy" id="2883101"/>
    <lineage>
        <taxon>Bacteria</taxon>
        <taxon>Bacillati</taxon>
        <taxon>Actinomycetota</taxon>
        <taxon>Actinomycetes</taxon>
        <taxon>Kitasatosporales</taxon>
        <taxon>Streptomycetaceae</taxon>
        <taxon>Streptomyces</taxon>
    </lineage>
</organism>
<dbReference type="SUPFAM" id="SSF48498">
    <property type="entry name" value="Tetracyclin repressor-like, C-terminal domain"/>
    <property type="match status" value="1"/>
</dbReference>
<dbReference type="InterPro" id="IPR050109">
    <property type="entry name" value="HTH-type_TetR-like_transc_reg"/>
</dbReference>
<dbReference type="EMBL" id="JAJAGO010000003">
    <property type="protein sequence ID" value="MCT2590067.1"/>
    <property type="molecule type" value="Genomic_DNA"/>
</dbReference>
<dbReference type="Pfam" id="PF00440">
    <property type="entry name" value="TetR_N"/>
    <property type="match status" value="1"/>
</dbReference>
<evidence type="ECO:0000259" key="3">
    <source>
        <dbReference type="PROSITE" id="PS50977"/>
    </source>
</evidence>
<dbReference type="InterPro" id="IPR041678">
    <property type="entry name" value="TetR_C_16"/>
</dbReference>